<dbReference type="EMBL" id="JBHSQQ010000902">
    <property type="protein sequence ID" value="MFC5946571.1"/>
    <property type="molecule type" value="Genomic_DNA"/>
</dbReference>
<feature type="compositionally biased region" description="Low complexity" evidence="1">
    <location>
        <begin position="7"/>
        <end position="21"/>
    </location>
</feature>
<dbReference type="Proteomes" id="UP001596207">
    <property type="component" value="Unassembled WGS sequence"/>
</dbReference>
<accession>A0ABW1I1M7</accession>
<feature type="non-terminal residue" evidence="2">
    <location>
        <position position="176"/>
    </location>
</feature>
<proteinExistence type="predicted"/>
<organism evidence="2 3">
    <name type="scientific">Micromonospora harpali</name>
    <dbReference type="NCBI Taxonomy" id="1490225"/>
    <lineage>
        <taxon>Bacteria</taxon>
        <taxon>Bacillati</taxon>
        <taxon>Actinomycetota</taxon>
        <taxon>Actinomycetes</taxon>
        <taxon>Micromonosporales</taxon>
        <taxon>Micromonosporaceae</taxon>
        <taxon>Micromonospora</taxon>
    </lineage>
</organism>
<reference evidence="3" key="1">
    <citation type="journal article" date="2019" name="Int. J. Syst. Evol. Microbiol.">
        <title>The Global Catalogue of Microorganisms (GCM) 10K type strain sequencing project: providing services to taxonomists for standard genome sequencing and annotation.</title>
        <authorList>
            <consortium name="The Broad Institute Genomics Platform"/>
            <consortium name="The Broad Institute Genome Sequencing Center for Infectious Disease"/>
            <person name="Wu L."/>
            <person name="Ma J."/>
        </authorList>
    </citation>
    <scope>NUCLEOTIDE SEQUENCE [LARGE SCALE GENOMIC DNA]</scope>
    <source>
        <strain evidence="3">CGMCC 4.7173</strain>
    </source>
</reference>
<keyword evidence="3" id="KW-1185">Reference proteome</keyword>
<gene>
    <name evidence="2" type="ORF">ACFPZ4_34990</name>
</gene>
<comment type="caution">
    <text evidence="2">The sequence shown here is derived from an EMBL/GenBank/DDBJ whole genome shotgun (WGS) entry which is preliminary data.</text>
</comment>
<name>A0ABW1I1M7_9ACTN</name>
<dbReference type="RefSeq" id="WP_377539712.1">
    <property type="nucleotide sequence ID" value="NZ_JBHSQQ010000902.1"/>
</dbReference>
<sequence>MRATLDAQAAVRPADPAAPAAGWNPLEDPQSCLALVRRFAAVLHPGVGGFARSGLRVGRTRDDAGIGTRWAGDFAGDRSDWAVVDSWARVEAALVAAVPGTAAFVLLERPGSAPGHAFAGYRLDRAADPVRWVQFGGERGAVVLPQVAADNRLPRLNALGPEVAARAVLVDPDGTV</sequence>
<evidence type="ECO:0000313" key="2">
    <source>
        <dbReference type="EMBL" id="MFC5946571.1"/>
    </source>
</evidence>
<evidence type="ECO:0000313" key="3">
    <source>
        <dbReference type="Proteomes" id="UP001596207"/>
    </source>
</evidence>
<feature type="region of interest" description="Disordered" evidence="1">
    <location>
        <begin position="1"/>
        <end position="23"/>
    </location>
</feature>
<protein>
    <submittedName>
        <fullName evidence="2">Uncharacterized protein</fullName>
    </submittedName>
</protein>
<evidence type="ECO:0000256" key="1">
    <source>
        <dbReference type="SAM" id="MobiDB-lite"/>
    </source>
</evidence>